<dbReference type="EMBL" id="CAFZ01000114">
    <property type="protein sequence ID" value="CCA71307.1"/>
    <property type="molecule type" value="Genomic_DNA"/>
</dbReference>
<feature type="region of interest" description="Disordered" evidence="1">
    <location>
        <begin position="19"/>
        <end position="42"/>
    </location>
</feature>
<gene>
    <name evidence="2" type="ORF">PIIN_05246</name>
</gene>
<dbReference type="AlphaFoldDB" id="G4TJ14"/>
<evidence type="ECO:0000313" key="3">
    <source>
        <dbReference type="Proteomes" id="UP000007148"/>
    </source>
</evidence>
<accession>G4TJ14</accession>
<reference evidence="2 3" key="1">
    <citation type="journal article" date="2011" name="PLoS Pathog.">
        <title>Endophytic Life Strategies Decoded by Genome and Transcriptome Analyses of the Mutualistic Root Symbiont Piriformospora indica.</title>
        <authorList>
            <person name="Zuccaro A."/>
            <person name="Lahrmann U."/>
            <person name="Guldener U."/>
            <person name="Langen G."/>
            <person name="Pfiffi S."/>
            <person name="Biedenkopf D."/>
            <person name="Wong P."/>
            <person name="Samans B."/>
            <person name="Grimm C."/>
            <person name="Basiewicz M."/>
            <person name="Murat C."/>
            <person name="Martin F."/>
            <person name="Kogel K.H."/>
        </authorList>
    </citation>
    <scope>NUCLEOTIDE SEQUENCE [LARGE SCALE GENOMIC DNA]</scope>
    <source>
        <strain evidence="2 3">DSM 11827</strain>
    </source>
</reference>
<dbReference type="Proteomes" id="UP000007148">
    <property type="component" value="Unassembled WGS sequence"/>
</dbReference>
<protein>
    <submittedName>
        <fullName evidence="2">Uncharacterized protein</fullName>
    </submittedName>
</protein>
<evidence type="ECO:0000313" key="2">
    <source>
        <dbReference type="EMBL" id="CCA71307.1"/>
    </source>
</evidence>
<organism evidence="2 3">
    <name type="scientific">Serendipita indica (strain DSM 11827)</name>
    <name type="common">Root endophyte fungus</name>
    <name type="synonym">Piriformospora indica</name>
    <dbReference type="NCBI Taxonomy" id="1109443"/>
    <lineage>
        <taxon>Eukaryota</taxon>
        <taxon>Fungi</taxon>
        <taxon>Dikarya</taxon>
        <taxon>Basidiomycota</taxon>
        <taxon>Agaricomycotina</taxon>
        <taxon>Agaricomycetes</taxon>
        <taxon>Sebacinales</taxon>
        <taxon>Serendipitaceae</taxon>
        <taxon>Serendipita</taxon>
    </lineage>
</organism>
<keyword evidence="3" id="KW-1185">Reference proteome</keyword>
<sequence length="126" mass="14109">MSAEDSAWTIQEQTLESLAAEYSQRANPEDKDYAPPPEPDYDPLIHVPDTEEGQMHRMIEVLANLRGIVQRVQEEAAFSAHLDTFFRAATESNLAGEQQPTSANVSKIMKDFDAVTLSDEKDKTQI</sequence>
<comment type="caution">
    <text evidence="2">The sequence shown here is derived from an EMBL/GenBank/DDBJ whole genome shotgun (WGS) entry which is preliminary data.</text>
</comment>
<dbReference type="HOGENOM" id="CLU_1982421_0_0_1"/>
<dbReference type="OrthoDB" id="3260996at2759"/>
<dbReference type="InParanoid" id="G4TJ14"/>
<evidence type="ECO:0000256" key="1">
    <source>
        <dbReference type="SAM" id="MobiDB-lite"/>
    </source>
</evidence>
<name>G4TJ14_SERID</name>
<proteinExistence type="predicted"/>